<dbReference type="Pfam" id="PF20152">
    <property type="entry name" value="DUF6534"/>
    <property type="match status" value="1"/>
</dbReference>
<evidence type="ECO:0000313" key="4">
    <source>
        <dbReference type="Proteomes" id="UP001201163"/>
    </source>
</evidence>
<keyword evidence="1" id="KW-0812">Transmembrane</keyword>
<dbReference type="EMBL" id="JAKELL010000077">
    <property type="protein sequence ID" value="KAH8984335.1"/>
    <property type="molecule type" value="Genomic_DNA"/>
</dbReference>
<dbReference type="Proteomes" id="UP001201163">
    <property type="component" value="Unassembled WGS sequence"/>
</dbReference>
<dbReference type="PANTHER" id="PTHR40465">
    <property type="entry name" value="CHROMOSOME 1, WHOLE GENOME SHOTGUN SEQUENCE"/>
    <property type="match status" value="1"/>
</dbReference>
<protein>
    <recommendedName>
        <fullName evidence="2">DUF6534 domain-containing protein</fullName>
    </recommendedName>
</protein>
<keyword evidence="1" id="KW-0472">Membrane</keyword>
<comment type="caution">
    <text evidence="3">The sequence shown here is derived from an EMBL/GenBank/DDBJ whole genome shotgun (WGS) entry which is preliminary data.</text>
</comment>
<name>A0AAD4LEQ1_9AGAM</name>
<dbReference type="InterPro" id="IPR045339">
    <property type="entry name" value="DUF6534"/>
</dbReference>
<reference evidence="3" key="1">
    <citation type="submission" date="2022-01" db="EMBL/GenBank/DDBJ databases">
        <title>Comparative genomics reveals a dynamic genome evolution in the ectomycorrhizal milk-cap (Lactarius) mushrooms.</title>
        <authorList>
            <consortium name="DOE Joint Genome Institute"/>
            <person name="Lebreton A."/>
            <person name="Tang N."/>
            <person name="Kuo A."/>
            <person name="LaButti K."/>
            <person name="Drula E."/>
            <person name="Barry K."/>
            <person name="Clum A."/>
            <person name="Lipzen A."/>
            <person name="Mousain D."/>
            <person name="Ng V."/>
            <person name="Wang R."/>
            <person name="Wang X."/>
            <person name="Dai Y."/>
            <person name="Henrissat B."/>
            <person name="Grigoriev I.V."/>
            <person name="Guerin-Laguette A."/>
            <person name="Yu F."/>
            <person name="Martin F.M."/>
        </authorList>
    </citation>
    <scope>NUCLEOTIDE SEQUENCE</scope>
    <source>
        <strain evidence="3">QP</strain>
    </source>
</reference>
<keyword evidence="4" id="KW-1185">Reference proteome</keyword>
<organism evidence="3 4">
    <name type="scientific">Lactarius akahatsu</name>
    <dbReference type="NCBI Taxonomy" id="416441"/>
    <lineage>
        <taxon>Eukaryota</taxon>
        <taxon>Fungi</taxon>
        <taxon>Dikarya</taxon>
        <taxon>Basidiomycota</taxon>
        <taxon>Agaricomycotina</taxon>
        <taxon>Agaricomycetes</taxon>
        <taxon>Russulales</taxon>
        <taxon>Russulaceae</taxon>
        <taxon>Lactarius</taxon>
    </lineage>
</organism>
<feature type="transmembrane region" description="Helical" evidence="1">
    <location>
        <begin position="204"/>
        <end position="225"/>
    </location>
</feature>
<evidence type="ECO:0000256" key="1">
    <source>
        <dbReference type="SAM" id="Phobius"/>
    </source>
</evidence>
<evidence type="ECO:0000313" key="3">
    <source>
        <dbReference type="EMBL" id="KAH8984335.1"/>
    </source>
</evidence>
<proteinExistence type="predicted"/>
<feature type="transmembrane region" description="Helical" evidence="1">
    <location>
        <begin position="51"/>
        <end position="75"/>
    </location>
</feature>
<dbReference type="PANTHER" id="PTHR40465:SF1">
    <property type="entry name" value="DUF6534 DOMAIN-CONTAINING PROTEIN"/>
    <property type="match status" value="1"/>
</dbReference>
<gene>
    <name evidence="3" type="ORF">EDB92DRAFT_1492928</name>
</gene>
<feature type="transmembrane region" description="Helical" evidence="1">
    <location>
        <begin position="157"/>
        <end position="184"/>
    </location>
</feature>
<evidence type="ECO:0000259" key="2">
    <source>
        <dbReference type="Pfam" id="PF20152"/>
    </source>
</evidence>
<keyword evidence="1" id="KW-1133">Transmembrane helix</keyword>
<accession>A0AAD4LEQ1</accession>
<feature type="transmembrane region" description="Helical" evidence="1">
    <location>
        <begin position="17"/>
        <end position="39"/>
    </location>
</feature>
<sequence>MSGHAVADIRNTYGCSFIGLIISVMLFGITALQTWIYYWQYGNRDPKALKLFIAVIFLLDALHTSLCIYSVYWYLVLNFGNVEILDHNMWAMNVQTDINGLVDYMVQLYYARRVYIVGESIIIPIVIVIFGTTTFALGFVFTVRATALKFWSRYTSLIPVTCIGMGSSVVADILIAGSMCWFLYHKRTGFARTDSMIMTWMTYSVHSGLLTSVLTCIVLISFTTAPSSMYWQLFFWPMGKFYANSLLAM</sequence>
<feature type="domain" description="DUF6534" evidence="2">
    <location>
        <begin position="168"/>
        <end position="249"/>
    </location>
</feature>
<feature type="transmembrane region" description="Helical" evidence="1">
    <location>
        <begin position="121"/>
        <end position="145"/>
    </location>
</feature>
<dbReference type="AlphaFoldDB" id="A0AAD4LEQ1"/>